<evidence type="ECO:0000313" key="18">
    <source>
        <dbReference type="EMBL" id="KUK36723.1"/>
    </source>
</evidence>
<dbReference type="GO" id="GO:0004422">
    <property type="term" value="F:hypoxanthine phosphoribosyltransferase activity"/>
    <property type="evidence" value="ECO:0007669"/>
    <property type="project" value="InterPro"/>
</dbReference>
<dbReference type="GO" id="GO:0000287">
    <property type="term" value="F:magnesium ion binding"/>
    <property type="evidence" value="ECO:0007669"/>
    <property type="project" value="TreeGrafter"/>
</dbReference>
<evidence type="ECO:0000256" key="12">
    <source>
        <dbReference type="ARBA" id="ARBA00022741"/>
    </source>
</evidence>
<evidence type="ECO:0000256" key="8">
    <source>
        <dbReference type="ARBA" id="ARBA00022676"/>
    </source>
</evidence>
<dbReference type="GO" id="GO:0006178">
    <property type="term" value="P:guanine salvage"/>
    <property type="evidence" value="ECO:0007669"/>
    <property type="project" value="TreeGrafter"/>
</dbReference>
<evidence type="ECO:0000256" key="6">
    <source>
        <dbReference type="ARBA" id="ARBA00008391"/>
    </source>
</evidence>
<name>A0A101FGP5_9THEO</name>
<dbReference type="GO" id="GO:0046100">
    <property type="term" value="P:hypoxanthine metabolic process"/>
    <property type="evidence" value="ECO:0007669"/>
    <property type="project" value="TreeGrafter"/>
</dbReference>
<protein>
    <recommendedName>
        <fullName evidence="16">Hypoxanthine phosphoribosyltransferase</fullName>
        <ecNumber evidence="16">2.4.2.8</ecNumber>
    </recommendedName>
</protein>
<keyword evidence="10 16" id="KW-0479">Metal-binding</keyword>
<keyword evidence="7 16" id="KW-0963">Cytoplasm</keyword>
<dbReference type="InterPro" id="IPR050408">
    <property type="entry name" value="HGPRT"/>
</dbReference>
<evidence type="ECO:0000256" key="3">
    <source>
        <dbReference type="ARBA" id="ARBA00004496"/>
    </source>
</evidence>
<dbReference type="Gene3D" id="3.40.50.2020">
    <property type="match status" value="1"/>
</dbReference>
<dbReference type="Pfam" id="PF00156">
    <property type="entry name" value="Pribosyltran"/>
    <property type="match status" value="1"/>
</dbReference>
<feature type="domain" description="Phosphoribosyltransferase" evidence="17">
    <location>
        <begin position="14"/>
        <end position="156"/>
    </location>
</feature>
<dbReference type="SUPFAM" id="SSF53271">
    <property type="entry name" value="PRTase-like"/>
    <property type="match status" value="1"/>
</dbReference>
<gene>
    <name evidence="18" type="ORF">XD66_0568</name>
</gene>
<dbReference type="GO" id="GO:0006166">
    <property type="term" value="P:purine ribonucleoside salvage"/>
    <property type="evidence" value="ECO:0007669"/>
    <property type="project" value="UniProtKB-KW"/>
</dbReference>
<evidence type="ECO:0000256" key="7">
    <source>
        <dbReference type="ARBA" id="ARBA00022490"/>
    </source>
</evidence>
<comment type="pathway">
    <text evidence="4 16">Purine metabolism; IMP biosynthesis via salvage pathway; IMP from hypoxanthine: step 1/1.</text>
</comment>
<evidence type="ECO:0000256" key="10">
    <source>
        <dbReference type="ARBA" id="ARBA00022723"/>
    </source>
</evidence>
<dbReference type="InterPro" id="IPR005904">
    <property type="entry name" value="Hxn_phspho_trans"/>
</dbReference>
<comment type="similarity">
    <text evidence="6 16">Belongs to the purine/pyrimidine phosphoribosyltransferase family.</text>
</comment>
<sequence>MEKLEVLITEEQLRSGVAELAERINRDYNGEELLVVGILRGAFVFLADLVRRLTMPVVIDFVAVSSYGDDTQSSGVVRILKDLDESIAGRHVLLVEDIIDTGLTLKYLYENLKARHPASLKVCTLLDKPSRRLVDFNPDYAGFTIPDYFVVGYGLDCGQRYRNLPMVCVIRQEQEGCPPSQDESSRGEVHE</sequence>
<dbReference type="PATRIC" id="fig|85874.4.peg.1721"/>
<comment type="subcellular location">
    <subcellularLocation>
        <location evidence="3 16">Cytoplasm</location>
    </subcellularLocation>
</comment>
<dbReference type="GO" id="GO:0005829">
    <property type="term" value="C:cytosol"/>
    <property type="evidence" value="ECO:0007669"/>
    <property type="project" value="TreeGrafter"/>
</dbReference>
<comment type="catalytic activity">
    <reaction evidence="15">
        <text>IMP + diphosphate = hypoxanthine + 5-phospho-alpha-D-ribose 1-diphosphate</text>
        <dbReference type="Rhea" id="RHEA:17973"/>
        <dbReference type="ChEBI" id="CHEBI:17368"/>
        <dbReference type="ChEBI" id="CHEBI:33019"/>
        <dbReference type="ChEBI" id="CHEBI:58017"/>
        <dbReference type="ChEBI" id="CHEBI:58053"/>
        <dbReference type="EC" id="2.4.2.8"/>
    </reaction>
    <physiologicalReaction direction="right-to-left" evidence="15">
        <dbReference type="Rhea" id="RHEA:17975"/>
    </physiologicalReaction>
</comment>
<organism evidence="18 19">
    <name type="scientific">Thermacetogenium phaeum</name>
    <dbReference type="NCBI Taxonomy" id="85874"/>
    <lineage>
        <taxon>Bacteria</taxon>
        <taxon>Bacillati</taxon>
        <taxon>Bacillota</taxon>
        <taxon>Clostridia</taxon>
        <taxon>Thermoanaerobacterales</taxon>
        <taxon>Thermoanaerobacteraceae</taxon>
        <taxon>Thermacetogenium</taxon>
    </lineage>
</organism>
<dbReference type="GO" id="GO:0032264">
    <property type="term" value="P:IMP salvage"/>
    <property type="evidence" value="ECO:0007669"/>
    <property type="project" value="UniProtKB-UniPathway"/>
</dbReference>
<keyword evidence="9 16" id="KW-0808">Transferase</keyword>
<evidence type="ECO:0000256" key="14">
    <source>
        <dbReference type="ARBA" id="ARBA00048811"/>
    </source>
</evidence>
<keyword evidence="12 16" id="KW-0547">Nucleotide-binding</keyword>
<keyword evidence="8 16" id="KW-0328">Glycosyltransferase</keyword>
<dbReference type="UniPathway" id="UPA00591">
    <property type="reaction ID" value="UER00648"/>
</dbReference>
<evidence type="ECO:0000313" key="19">
    <source>
        <dbReference type="Proteomes" id="UP000053326"/>
    </source>
</evidence>
<dbReference type="GO" id="GO:0052657">
    <property type="term" value="F:guanine phosphoribosyltransferase activity"/>
    <property type="evidence" value="ECO:0007669"/>
    <property type="project" value="UniProtKB-ARBA"/>
</dbReference>
<dbReference type="EMBL" id="LGFO01000050">
    <property type="protein sequence ID" value="KUK36723.1"/>
    <property type="molecule type" value="Genomic_DNA"/>
</dbReference>
<keyword evidence="13 16" id="KW-0460">Magnesium</keyword>
<evidence type="ECO:0000256" key="4">
    <source>
        <dbReference type="ARBA" id="ARBA00004669"/>
    </source>
</evidence>
<dbReference type="InterPro" id="IPR029057">
    <property type="entry name" value="PRTase-like"/>
</dbReference>
<proteinExistence type="inferred from homology"/>
<evidence type="ECO:0000256" key="16">
    <source>
        <dbReference type="RuleBase" id="RU364099"/>
    </source>
</evidence>
<keyword evidence="11 16" id="KW-0660">Purine salvage</keyword>
<comment type="function">
    <text evidence="2">Purine salvage pathway enzyme that catalyzes the transfer of the ribosyl-5-phosphate group from 5-phospho-alpha-D-ribose 1-diphosphate (PRPP) to the N9 position of the 6-oxopurines hypoxanthine and guanine to form the corresponding ribonucleotides IMP (inosine 5'-monophosphate) and GMP (guanosine 5'-monophosphate), with the release of PPi.</text>
</comment>
<accession>A0A101FGP5</accession>
<evidence type="ECO:0000256" key="5">
    <source>
        <dbReference type="ARBA" id="ARBA00004676"/>
    </source>
</evidence>
<dbReference type="PANTHER" id="PTHR43340">
    <property type="entry name" value="HYPOXANTHINE-GUANINE PHOSPHORIBOSYLTRANSFERASE"/>
    <property type="match status" value="1"/>
</dbReference>
<evidence type="ECO:0000256" key="15">
    <source>
        <dbReference type="ARBA" id="ARBA00049402"/>
    </source>
</evidence>
<dbReference type="AlphaFoldDB" id="A0A101FGP5"/>
<dbReference type="FunFam" id="3.40.50.2020:FF:000006">
    <property type="entry name" value="Hypoxanthine phosphoribosyltransferase"/>
    <property type="match status" value="1"/>
</dbReference>
<comment type="cofactor">
    <cofactor evidence="1 16">
        <name>Mg(2+)</name>
        <dbReference type="ChEBI" id="CHEBI:18420"/>
    </cofactor>
</comment>
<dbReference type="EC" id="2.4.2.8" evidence="16"/>
<comment type="catalytic activity">
    <reaction evidence="14">
        <text>GMP + diphosphate = guanine + 5-phospho-alpha-D-ribose 1-diphosphate</text>
        <dbReference type="Rhea" id="RHEA:25424"/>
        <dbReference type="ChEBI" id="CHEBI:16235"/>
        <dbReference type="ChEBI" id="CHEBI:33019"/>
        <dbReference type="ChEBI" id="CHEBI:58017"/>
        <dbReference type="ChEBI" id="CHEBI:58115"/>
        <dbReference type="EC" id="2.4.2.8"/>
    </reaction>
    <physiologicalReaction direction="right-to-left" evidence="14">
        <dbReference type="Rhea" id="RHEA:25426"/>
    </physiologicalReaction>
</comment>
<dbReference type="NCBIfam" id="TIGR01203">
    <property type="entry name" value="HGPRTase"/>
    <property type="match status" value="1"/>
</dbReference>
<evidence type="ECO:0000256" key="1">
    <source>
        <dbReference type="ARBA" id="ARBA00001946"/>
    </source>
</evidence>
<dbReference type="CDD" id="cd06223">
    <property type="entry name" value="PRTases_typeI"/>
    <property type="match status" value="1"/>
</dbReference>
<dbReference type="InterPro" id="IPR000836">
    <property type="entry name" value="PRTase_dom"/>
</dbReference>
<dbReference type="GO" id="GO:0000166">
    <property type="term" value="F:nucleotide binding"/>
    <property type="evidence" value="ECO:0007669"/>
    <property type="project" value="UniProtKB-KW"/>
</dbReference>
<comment type="caution">
    <text evidence="18">The sequence shown here is derived from an EMBL/GenBank/DDBJ whole genome shotgun (WGS) entry which is preliminary data.</text>
</comment>
<evidence type="ECO:0000256" key="13">
    <source>
        <dbReference type="ARBA" id="ARBA00022842"/>
    </source>
</evidence>
<dbReference type="PANTHER" id="PTHR43340:SF1">
    <property type="entry name" value="HYPOXANTHINE PHOSPHORIBOSYLTRANSFERASE"/>
    <property type="match status" value="1"/>
</dbReference>
<comment type="pathway">
    <text evidence="5">Purine metabolism; GMP biosynthesis via salvage pathway; GMP from guanine: step 1/1.</text>
</comment>
<evidence type="ECO:0000256" key="11">
    <source>
        <dbReference type="ARBA" id="ARBA00022726"/>
    </source>
</evidence>
<reference evidence="19" key="1">
    <citation type="journal article" date="2015" name="MBio">
        <title>Genome-Resolved Metagenomic Analysis Reveals Roles for Candidate Phyla and Other Microbial Community Members in Biogeochemical Transformations in Oil Reservoirs.</title>
        <authorList>
            <person name="Hu P."/>
            <person name="Tom L."/>
            <person name="Singh A."/>
            <person name="Thomas B.C."/>
            <person name="Baker B.J."/>
            <person name="Piceno Y.M."/>
            <person name="Andersen G.L."/>
            <person name="Banfield J.F."/>
        </authorList>
    </citation>
    <scope>NUCLEOTIDE SEQUENCE [LARGE SCALE GENOMIC DNA]</scope>
</reference>
<dbReference type="GO" id="GO:0032263">
    <property type="term" value="P:GMP salvage"/>
    <property type="evidence" value="ECO:0007669"/>
    <property type="project" value="TreeGrafter"/>
</dbReference>
<dbReference type="Proteomes" id="UP000053326">
    <property type="component" value="Unassembled WGS sequence"/>
</dbReference>
<evidence type="ECO:0000259" key="17">
    <source>
        <dbReference type="Pfam" id="PF00156"/>
    </source>
</evidence>
<evidence type="ECO:0000256" key="2">
    <source>
        <dbReference type="ARBA" id="ARBA00002049"/>
    </source>
</evidence>
<evidence type="ECO:0000256" key="9">
    <source>
        <dbReference type="ARBA" id="ARBA00022679"/>
    </source>
</evidence>